<evidence type="ECO:0000313" key="2">
    <source>
        <dbReference type="EMBL" id="ETO16663.1"/>
    </source>
</evidence>
<accession>X6MRL9</accession>
<name>X6MRL9_RETFI</name>
<protein>
    <submittedName>
        <fullName evidence="2">Uncharacterized protein</fullName>
    </submittedName>
</protein>
<feature type="transmembrane region" description="Helical" evidence="1">
    <location>
        <begin position="106"/>
        <end position="125"/>
    </location>
</feature>
<reference evidence="2 3" key="1">
    <citation type="journal article" date="2013" name="Curr. Biol.">
        <title>The Genome of the Foraminiferan Reticulomyxa filosa.</title>
        <authorList>
            <person name="Glockner G."/>
            <person name="Hulsmann N."/>
            <person name="Schleicher M."/>
            <person name="Noegel A.A."/>
            <person name="Eichinger L."/>
            <person name="Gallinger C."/>
            <person name="Pawlowski J."/>
            <person name="Sierra R."/>
            <person name="Euteneuer U."/>
            <person name="Pillet L."/>
            <person name="Moustafa A."/>
            <person name="Platzer M."/>
            <person name="Groth M."/>
            <person name="Szafranski K."/>
            <person name="Schliwa M."/>
        </authorList>
    </citation>
    <scope>NUCLEOTIDE SEQUENCE [LARGE SCALE GENOMIC DNA]</scope>
</reference>
<keyword evidence="1" id="KW-0812">Transmembrane</keyword>
<dbReference type="AlphaFoldDB" id="X6MRL9"/>
<sequence>MMQLESKNKLVWVITGFSALYILTAPFQKPIMFILFIGSRLSSYILQALPIGVDSLNNNDKIEQLELNMTTWKQTPIPWQRWLSTWVKWIRETIQSLQKMSVIEKISSWIARFRFLFVPTLLYYLHRIVLKLYLMRLSKLTEQLNTIVLHWMLCINAITPT</sequence>
<proteinExistence type="predicted"/>
<feature type="transmembrane region" description="Helical" evidence="1">
    <location>
        <begin position="12"/>
        <end position="37"/>
    </location>
</feature>
<dbReference type="EMBL" id="ASPP01017973">
    <property type="protein sequence ID" value="ETO16663.1"/>
    <property type="molecule type" value="Genomic_DNA"/>
</dbReference>
<comment type="caution">
    <text evidence="2">The sequence shown here is derived from an EMBL/GenBank/DDBJ whole genome shotgun (WGS) entry which is preliminary data.</text>
</comment>
<evidence type="ECO:0000256" key="1">
    <source>
        <dbReference type="SAM" id="Phobius"/>
    </source>
</evidence>
<keyword evidence="1" id="KW-0472">Membrane</keyword>
<keyword evidence="3" id="KW-1185">Reference proteome</keyword>
<keyword evidence="1" id="KW-1133">Transmembrane helix</keyword>
<organism evidence="2 3">
    <name type="scientific">Reticulomyxa filosa</name>
    <dbReference type="NCBI Taxonomy" id="46433"/>
    <lineage>
        <taxon>Eukaryota</taxon>
        <taxon>Sar</taxon>
        <taxon>Rhizaria</taxon>
        <taxon>Retaria</taxon>
        <taxon>Foraminifera</taxon>
        <taxon>Monothalamids</taxon>
        <taxon>Reticulomyxidae</taxon>
        <taxon>Reticulomyxa</taxon>
    </lineage>
</organism>
<dbReference type="Proteomes" id="UP000023152">
    <property type="component" value="Unassembled WGS sequence"/>
</dbReference>
<evidence type="ECO:0000313" key="3">
    <source>
        <dbReference type="Proteomes" id="UP000023152"/>
    </source>
</evidence>
<feature type="non-terminal residue" evidence="2">
    <location>
        <position position="161"/>
    </location>
</feature>
<gene>
    <name evidence="2" type="ORF">RFI_20676</name>
</gene>